<dbReference type="AlphaFoldDB" id="A0A540L7Y0"/>
<dbReference type="EMBL" id="VIEB01000715">
    <property type="protein sequence ID" value="TQD82560.1"/>
    <property type="molecule type" value="Genomic_DNA"/>
</dbReference>
<organism evidence="3 4">
    <name type="scientific">Malus baccata</name>
    <name type="common">Siberian crab apple</name>
    <name type="synonym">Pyrus baccata</name>
    <dbReference type="NCBI Taxonomy" id="106549"/>
    <lineage>
        <taxon>Eukaryota</taxon>
        <taxon>Viridiplantae</taxon>
        <taxon>Streptophyta</taxon>
        <taxon>Embryophyta</taxon>
        <taxon>Tracheophyta</taxon>
        <taxon>Spermatophyta</taxon>
        <taxon>Magnoliopsida</taxon>
        <taxon>eudicotyledons</taxon>
        <taxon>Gunneridae</taxon>
        <taxon>Pentapetalae</taxon>
        <taxon>rosids</taxon>
        <taxon>fabids</taxon>
        <taxon>Rosales</taxon>
        <taxon>Rosaceae</taxon>
        <taxon>Amygdaloideae</taxon>
        <taxon>Maleae</taxon>
        <taxon>Malus</taxon>
    </lineage>
</organism>
<dbReference type="Pfam" id="PF07727">
    <property type="entry name" value="RVT_2"/>
    <property type="match status" value="1"/>
</dbReference>
<sequence>MMGDVGSLEQEKVEQNQRPKRTITTRFQDENYTSTYSCFFTGPIDEAEPSHYEEAKDVKEWRLAMDEEMHALMKNETWDFMSQPENVHLITCKWVYRLKRRADESIDRFKARLVAHIFSQNYRANYKDTFNPVAKMISVRVVISLAASQR</sequence>
<dbReference type="InterPro" id="IPR013103">
    <property type="entry name" value="RVT_2"/>
</dbReference>
<evidence type="ECO:0000256" key="1">
    <source>
        <dbReference type="SAM" id="MobiDB-lite"/>
    </source>
</evidence>
<evidence type="ECO:0000313" key="4">
    <source>
        <dbReference type="Proteomes" id="UP000315295"/>
    </source>
</evidence>
<feature type="domain" description="Reverse transcriptase Ty1/copia-type" evidence="2">
    <location>
        <begin position="75"/>
        <end position="149"/>
    </location>
</feature>
<evidence type="ECO:0000259" key="2">
    <source>
        <dbReference type="Pfam" id="PF07727"/>
    </source>
</evidence>
<reference evidence="3 4" key="1">
    <citation type="journal article" date="2019" name="G3 (Bethesda)">
        <title>Sequencing of a Wild Apple (Malus baccata) Genome Unravels the Differences Between Cultivated and Wild Apple Species Regarding Disease Resistance and Cold Tolerance.</title>
        <authorList>
            <person name="Chen X."/>
        </authorList>
    </citation>
    <scope>NUCLEOTIDE SEQUENCE [LARGE SCALE GENOMIC DNA]</scope>
    <source>
        <strain evidence="4">cv. Shandingzi</strain>
        <tissue evidence="3">Leaves</tissue>
    </source>
</reference>
<evidence type="ECO:0000313" key="3">
    <source>
        <dbReference type="EMBL" id="TQD82560.1"/>
    </source>
</evidence>
<dbReference type="Proteomes" id="UP000315295">
    <property type="component" value="Unassembled WGS sequence"/>
</dbReference>
<comment type="caution">
    <text evidence="3">The sequence shown here is derived from an EMBL/GenBank/DDBJ whole genome shotgun (WGS) entry which is preliminary data.</text>
</comment>
<gene>
    <name evidence="3" type="ORF">C1H46_031876</name>
</gene>
<keyword evidence="4" id="KW-1185">Reference proteome</keyword>
<accession>A0A540L7Y0</accession>
<protein>
    <recommendedName>
        <fullName evidence="2">Reverse transcriptase Ty1/copia-type domain-containing protein</fullName>
    </recommendedName>
</protein>
<dbReference type="STRING" id="106549.A0A540L7Y0"/>
<name>A0A540L7Y0_MALBA</name>
<feature type="region of interest" description="Disordered" evidence="1">
    <location>
        <begin position="1"/>
        <end position="25"/>
    </location>
</feature>
<proteinExistence type="predicted"/>